<feature type="disulfide bond" evidence="4">
    <location>
        <begin position="324"/>
        <end position="361"/>
    </location>
</feature>
<dbReference type="PANTHER" id="PTHR47966">
    <property type="entry name" value="BETA-SITE APP-CLEAVING ENZYME, ISOFORM A-RELATED"/>
    <property type="match status" value="1"/>
</dbReference>
<feature type="compositionally biased region" description="Polar residues" evidence="6">
    <location>
        <begin position="435"/>
        <end position="468"/>
    </location>
</feature>
<name>A0AAN6RWZ8_9PEZI</name>
<keyword evidence="5" id="KW-0645">Protease</keyword>
<comment type="caution">
    <text evidence="8">The sequence shown here is derived from an EMBL/GenBank/DDBJ whole genome shotgun (WGS) entry which is preliminary data.</text>
</comment>
<keyword evidence="2 5" id="KW-0064">Aspartyl protease</keyword>
<dbReference type="InterPro" id="IPR033121">
    <property type="entry name" value="PEPTIDASE_A1"/>
</dbReference>
<dbReference type="InterPro" id="IPR021109">
    <property type="entry name" value="Peptidase_aspartic_dom_sf"/>
</dbReference>
<dbReference type="PRINTS" id="PR00792">
    <property type="entry name" value="PEPSIN"/>
</dbReference>
<reference evidence="8" key="1">
    <citation type="journal article" date="2023" name="Mol. Phylogenet. Evol.">
        <title>Genome-scale phylogeny and comparative genomics of the fungal order Sordariales.</title>
        <authorList>
            <person name="Hensen N."/>
            <person name="Bonometti L."/>
            <person name="Westerberg I."/>
            <person name="Brannstrom I.O."/>
            <person name="Guillou S."/>
            <person name="Cros-Aarteil S."/>
            <person name="Calhoun S."/>
            <person name="Haridas S."/>
            <person name="Kuo A."/>
            <person name="Mondo S."/>
            <person name="Pangilinan J."/>
            <person name="Riley R."/>
            <person name="LaButti K."/>
            <person name="Andreopoulos B."/>
            <person name="Lipzen A."/>
            <person name="Chen C."/>
            <person name="Yan M."/>
            <person name="Daum C."/>
            <person name="Ng V."/>
            <person name="Clum A."/>
            <person name="Steindorff A."/>
            <person name="Ohm R.A."/>
            <person name="Martin F."/>
            <person name="Silar P."/>
            <person name="Natvig D.O."/>
            <person name="Lalanne C."/>
            <person name="Gautier V."/>
            <person name="Ament-Velasquez S.L."/>
            <person name="Kruys A."/>
            <person name="Hutchinson M.I."/>
            <person name="Powell A.J."/>
            <person name="Barry K."/>
            <person name="Miller A.N."/>
            <person name="Grigoriev I.V."/>
            <person name="Debuchy R."/>
            <person name="Gladieux P."/>
            <person name="Hiltunen Thoren M."/>
            <person name="Johannesson H."/>
        </authorList>
    </citation>
    <scope>NUCLEOTIDE SEQUENCE</scope>
    <source>
        <strain evidence="8">CBS 103.79</strain>
    </source>
</reference>
<evidence type="ECO:0000256" key="5">
    <source>
        <dbReference type="RuleBase" id="RU000454"/>
    </source>
</evidence>
<dbReference type="InterPro" id="IPR001969">
    <property type="entry name" value="Aspartic_peptidase_AS"/>
</dbReference>
<reference evidence="8" key="2">
    <citation type="submission" date="2023-05" db="EMBL/GenBank/DDBJ databases">
        <authorList>
            <consortium name="Lawrence Berkeley National Laboratory"/>
            <person name="Steindorff A."/>
            <person name="Hensen N."/>
            <person name="Bonometti L."/>
            <person name="Westerberg I."/>
            <person name="Brannstrom I.O."/>
            <person name="Guillou S."/>
            <person name="Cros-Aarteil S."/>
            <person name="Calhoun S."/>
            <person name="Haridas S."/>
            <person name="Kuo A."/>
            <person name="Mondo S."/>
            <person name="Pangilinan J."/>
            <person name="Riley R."/>
            <person name="Labutti K."/>
            <person name="Andreopoulos B."/>
            <person name="Lipzen A."/>
            <person name="Chen C."/>
            <person name="Yanf M."/>
            <person name="Daum C."/>
            <person name="Ng V."/>
            <person name="Clum A."/>
            <person name="Ohm R."/>
            <person name="Martin F."/>
            <person name="Silar P."/>
            <person name="Natvig D."/>
            <person name="Lalanne C."/>
            <person name="Gautier V."/>
            <person name="Ament-Velasquez S.L."/>
            <person name="Kruys A."/>
            <person name="Hutchinson M.I."/>
            <person name="Powell A.J."/>
            <person name="Barry K."/>
            <person name="Miller A.N."/>
            <person name="Grigoriev I.V."/>
            <person name="Debuchy R."/>
            <person name="Gladieux P."/>
            <person name="Thoren M.H."/>
            <person name="Johannesson H."/>
        </authorList>
    </citation>
    <scope>NUCLEOTIDE SEQUENCE</scope>
    <source>
        <strain evidence="8">CBS 103.79</strain>
    </source>
</reference>
<protein>
    <submittedName>
        <fullName evidence="8">Aspartic peptidase domain-containing protein</fullName>
    </submittedName>
</protein>
<evidence type="ECO:0000313" key="8">
    <source>
        <dbReference type="EMBL" id="KAK3906050.1"/>
    </source>
</evidence>
<keyword evidence="5" id="KW-0378">Hydrolase</keyword>
<sequence length="590" mass="64667">MPLSRHRFNGTGPRRRGCHGRRPPGTQGPQPLPPWCAPAGSNGQHPASVVKETASRTATSHELVPRQTPWTYQWGWSHLADLEGGVAYAMQLEIGTPPQKVKVLLDTGSYELWVNPNCQASNSELLCQSHGFYYPNKSSTATALSRDFQLTYGTGGVRGSYWTDTMNFAVANDSYYAFSGIMGLGYAYPYTINYPSVLNLMVSQKKINAPIFSLGLGGEGDNFAEIIFGGVNRWKFGGPLEPVKIWPSIEDQDPRWIQYWVNITSVGLHMPNKSPVVYTTPNFVMPVLLDTGSALSYFRSDLVAIIAQQFQATVDPAGNYVVDCAWHNAPGTIDFGFNRGKMVINVRFKDFILQTSQSGYCLLGVQPADVGAADYVLGNTFLRGAYLVFDQQSDIVWMNQYYNCGDGVRTVGLTKMDVGAINGACNEPACSTVSSPLPSASKLTQNTAFPSTGRNVNPSSHGASQSTMPSSHHPSPTGASSLGKFVPPPVVPSSTRTYAKKELTRFPPTSGDVYAADVNQSVWKCWSGSRWARGTERPWKERARDSTQRTTGSDGGRLVDCEVRRLLGWVVLWEVVPLRVKVDFLEGVRD</sequence>
<dbReference type="AlphaFoldDB" id="A0AAN6RWZ8"/>
<feature type="region of interest" description="Disordered" evidence="6">
    <location>
        <begin position="1"/>
        <end position="47"/>
    </location>
</feature>
<comment type="similarity">
    <text evidence="1 5">Belongs to the peptidase A1 family.</text>
</comment>
<evidence type="ECO:0000256" key="6">
    <source>
        <dbReference type="SAM" id="MobiDB-lite"/>
    </source>
</evidence>
<dbReference type="PANTHER" id="PTHR47966:SF65">
    <property type="entry name" value="ASPARTIC-TYPE ENDOPEPTIDASE"/>
    <property type="match status" value="1"/>
</dbReference>
<dbReference type="EMBL" id="MU855338">
    <property type="protein sequence ID" value="KAK3906050.1"/>
    <property type="molecule type" value="Genomic_DNA"/>
</dbReference>
<evidence type="ECO:0000256" key="3">
    <source>
        <dbReference type="PIRSR" id="PIRSR601461-1"/>
    </source>
</evidence>
<dbReference type="GO" id="GO:0004190">
    <property type="term" value="F:aspartic-type endopeptidase activity"/>
    <property type="evidence" value="ECO:0007669"/>
    <property type="project" value="UniProtKB-KW"/>
</dbReference>
<feature type="domain" description="Peptidase A1" evidence="7">
    <location>
        <begin position="88"/>
        <end position="399"/>
    </location>
</feature>
<evidence type="ECO:0000256" key="4">
    <source>
        <dbReference type="PIRSR" id="PIRSR601461-2"/>
    </source>
</evidence>
<dbReference type="Proteomes" id="UP001303889">
    <property type="component" value="Unassembled WGS sequence"/>
</dbReference>
<feature type="active site" evidence="3">
    <location>
        <position position="290"/>
    </location>
</feature>
<dbReference type="Gene3D" id="2.40.70.10">
    <property type="entry name" value="Acid Proteases"/>
    <property type="match status" value="2"/>
</dbReference>
<feature type="region of interest" description="Disordered" evidence="6">
    <location>
        <begin position="435"/>
        <end position="486"/>
    </location>
</feature>
<evidence type="ECO:0000256" key="2">
    <source>
        <dbReference type="ARBA" id="ARBA00022750"/>
    </source>
</evidence>
<dbReference type="GO" id="GO:0006508">
    <property type="term" value="P:proteolysis"/>
    <property type="evidence" value="ECO:0007669"/>
    <property type="project" value="UniProtKB-KW"/>
</dbReference>
<feature type="active site" evidence="3">
    <location>
        <position position="106"/>
    </location>
</feature>
<keyword evidence="9" id="KW-1185">Reference proteome</keyword>
<dbReference type="PROSITE" id="PS51767">
    <property type="entry name" value="PEPTIDASE_A1"/>
    <property type="match status" value="1"/>
</dbReference>
<evidence type="ECO:0000256" key="1">
    <source>
        <dbReference type="ARBA" id="ARBA00007447"/>
    </source>
</evidence>
<evidence type="ECO:0000313" key="9">
    <source>
        <dbReference type="Proteomes" id="UP001303889"/>
    </source>
</evidence>
<dbReference type="InterPro" id="IPR001461">
    <property type="entry name" value="Aspartic_peptidase_A1"/>
</dbReference>
<gene>
    <name evidence="8" type="ORF">C8A05DRAFT_41116</name>
</gene>
<dbReference type="Pfam" id="PF00026">
    <property type="entry name" value="Asp"/>
    <property type="match status" value="1"/>
</dbReference>
<dbReference type="SUPFAM" id="SSF50630">
    <property type="entry name" value="Acid proteases"/>
    <property type="match status" value="1"/>
</dbReference>
<proteinExistence type="inferred from homology"/>
<dbReference type="PROSITE" id="PS00141">
    <property type="entry name" value="ASP_PROTEASE"/>
    <property type="match status" value="1"/>
</dbReference>
<accession>A0AAN6RWZ8</accession>
<organism evidence="8 9">
    <name type="scientific">Staphylotrichum tortipilum</name>
    <dbReference type="NCBI Taxonomy" id="2831512"/>
    <lineage>
        <taxon>Eukaryota</taxon>
        <taxon>Fungi</taxon>
        <taxon>Dikarya</taxon>
        <taxon>Ascomycota</taxon>
        <taxon>Pezizomycotina</taxon>
        <taxon>Sordariomycetes</taxon>
        <taxon>Sordariomycetidae</taxon>
        <taxon>Sordariales</taxon>
        <taxon>Chaetomiaceae</taxon>
        <taxon>Staphylotrichum</taxon>
    </lineage>
</organism>
<evidence type="ECO:0000259" key="7">
    <source>
        <dbReference type="PROSITE" id="PS51767"/>
    </source>
</evidence>
<feature type="compositionally biased region" description="Basic residues" evidence="6">
    <location>
        <begin position="1"/>
        <end position="22"/>
    </location>
</feature>
<keyword evidence="4" id="KW-1015">Disulfide bond</keyword>